<reference evidence="1 2" key="1">
    <citation type="submission" date="2023-04" db="EMBL/GenBank/DDBJ databases">
        <title>Genome of Basidiobolus ranarum AG-B5.</title>
        <authorList>
            <person name="Stajich J.E."/>
            <person name="Carter-House D."/>
            <person name="Gryganskyi A."/>
        </authorList>
    </citation>
    <scope>NUCLEOTIDE SEQUENCE [LARGE SCALE GENOMIC DNA]</scope>
    <source>
        <strain evidence="1 2">AG-B5</strain>
    </source>
</reference>
<accession>A0ABR2VJC7</accession>
<dbReference type="EMBL" id="JASJQH010012065">
    <property type="protein sequence ID" value="KAK9662248.1"/>
    <property type="molecule type" value="Genomic_DNA"/>
</dbReference>
<name>A0ABR2VJC7_9FUNG</name>
<keyword evidence="2" id="KW-1185">Reference proteome</keyword>
<evidence type="ECO:0008006" key="3">
    <source>
        <dbReference type="Google" id="ProtNLM"/>
    </source>
</evidence>
<evidence type="ECO:0000313" key="2">
    <source>
        <dbReference type="Proteomes" id="UP001479436"/>
    </source>
</evidence>
<dbReference type="Proteomes" id="UP001479436">
    <property type="component" value="Unassembled WGS sequence"/>
</dbReference>
<evidence type="ECO:0000313" key="1">
    <source>
        <dbReference type="EMBL" id="KAK9662248.1"/>
    </source>
</evidence>
<sequence>MEPLVITSDKNLFDTSRYASINLESTFNSVNCSSADILDSFEKSRKQCISTLFEPASSHNNNVHTYLGSCTIMIGPHVFAGSQFYKVRAKSNAELSKELNGLPYSPLKDVTQVSTPPTSPISPTNDKFDIVFELQDNLSSRWLFPRDVKLKTQSLKEPYQVSVTFPQHSTNALPDSVYQQMNQSFIVYIFGVQKELWAELQLALIDFYADEQYETYSNRPKIMLKHPRSSKINKPDYDRYYSLSQSDSDQYDSDFVSDPWGSTTRAHKYQKTNASLTGKPYSIISNQYIGTVF</sequence>
<comment type="caution">
    <text evidence="1">The sequence shown here is derived from an EMBL/GenBank/DDBJ whole genome shotgun (WGS) entry which is preliminary data.</text>
</comment>
<organism evidence="1 2">
    <name type="scientific">Basidiobolus ranarum</name>
    <dbReference type="NCBI Taxonomy" id="34480"/>
    <lineage>
        <taxon>Eukaryota</taxon>
        <taxon>Fungi</taxon>
        <taxon>Fungi incertae sedis</taxon>
        <taxon>Zoopagomycota</taxon>
        <taxon>Entomophthoromycotina</taxon>
        <taxon>Basidiobolomycetes</taxon>
        <taxon>Basidiobolales</taxon>
        <taxon>Basidiobolaceae</taxon>
        <taxon>Basidiobolus</taxon>
    </lineage>
</organism>
<proteinExistence type="predicted"/>
<gene>
    <name evidence="1" type="ORF">K7432_018166</name>
</gene>
<protein>
    <recommendedName>
        <fullName evidence="3">Arrestin-like N-terminal domain-containing protein</fullName>
    </recommendedName>
</protein>